<dbReference type="AlphaFoldDB" id="A0A0C2NLF2"/>
<dbReference type="EMBL" id="JWZT01000217">
    <property type="protein sequence ID" value="KII74862.1"/>
    <property type="molecule type" value="Genomic_DNA"/>
</dbReference>
<reference evidence="1 2" key="1">
    <citation type="journal article" date="2014" name="Genome Biol. Evol.">
        <title>The genome of the myxosporean Thelohanellus kitauei shows adaptations to nutrient acquisition within its fish host.</title>
        <authorList>
            <person name="Yang Y."/>
            <person name="Xiong J."/>
            <person name="Zhou Z."/>
            <person name="Huo F."/>
            <person name="Miao W."/>
            <person name="Ran C."/>
            <person name="Liu Y."/>
            <person name="Zhang J."/>
            <person name="Feng J."/>
            <person name="Wang M."/>
            <person name="Wang M."/>
            <person name="Wang L."/>
            <person name="Yao B."/>
        </authorList>
    </citation>
    <scope>NUCLEOTIDE SEQUENCE [LARGE SCALE GENOMIC DNA]</scope>
    <source>
        <strain evidence="1">Wuqing</strain>
    </source>
</reference>
<organism evidence="1 2">
    <name type="scientific">Thelohanellus kitauei</name>
    <name type="common">Myxosporean</name>
    <dbReference type="NCBI Taxonomy" id="669202"/>
    <lineage>
        <taxon>Eukaryota</taxon>
        <taxon>Metazoa</taxon>
        <taxon>Cnidaria</taxon>
        <taxon>Myxozoa</taxon>
        <taxon>Myxosporea</taxon>
        <taxon>Bivalvulida</taxon>
        <taxon>Platysporina</taxon>
        <taxon>Myxobolidae</taxon>
        <taxon>Thelohanellus</taxon>
    </lineage>
</organism>
<name>A0A0C2NLF2_THEKT</name>
<protein>
    <submittedName>
        <fullName evidence="1">Uncharacterized protein</fullName>
    </submittedName>
</protein>
<comment type="caution">
    <text evidence="1">The sequence shown here is derived from an EMBL/GenBank/DDBJ whole genome shotgun (WGS) entry which is preliminary data.</text>
</comment>
<dbReference type="Proteomes" id="UP000031668">
    <property type="component" value="Unassembled WGS sequence"/>
</dbReference>
<accession>A0A0C2NLF2</accession>
<keyword evidence="2" id="KW-1185">Reference proteome</keyword>
<proteinExistence type="predicted"/>
<evidence type="ECO:0000313" key="2">
    <source>
        <dbReference type="Proteomes" id="UP000031668"/>
    </source>
</evidence>
<sequence>MTDAKSCYCFFDISLCCVDFLQLFPKLWDSYYGQFEDQLDKLIELSNLVTHLHLYAPNYPEKDEQLDILKNSTQVVLKLFKKNPIEGRQCTEFKSHNVLADIPSITLIAIATFTGSQKNDSVCLRTGI</sequence>
<gene>
    <name evidence="1" type="ORF">RF11_14872</name>
</gene>
<evidence type="ECO:0000313" key="1">
    <source>
        <dbReference type="EMBL" id="KII74862.1"/>
    </source>
</evidence>